<dbReference type="PANTHER" id="PTHR33744:SF17">
    <property type="entry name" value="CONSERVED PROTEIN"/>
    <property type="match status" value="1"/>
</dbReference>
<dbReference type="InterPro" id="IPR025736">
    <property type="entry name" value="PucR_C-HTH_dom"/>
</dbReference>
<dbReference type="InterPro" id="IPR042070">
    <property type="entry name" value="PucR_C-HTH_sf"/>
</dbReference>
<evidence type="ECO:0000313" key="3">
    <source>
        <dbReference type="Proteomes" id="UP000315759"/>
    </source>
</evidence>
<sequence length="528" mass="56016">MKPPGVGLGQLLLALDATMVTLVDAPRGLDLPVASAALIDADDVRLGLAVGASSADVFFILGVGDDDVLAWLVQQTSRRVPAAIFVKEPSDAVVARAVAVGTAVVAVEPRARWERLYRLVDHVFDHHGDRADPLYDPSTDLFGLAQSIADRTHGMVSVEDVQSHVLAYSASNDEADELRRLSILGRAGPPEHLAWIGRAGIFDALRATGDVVRVDARPELGLRPRRAVGIHHVASDRRRGPVFAGTIWLQEGSRPLAEDADDVLRGAGVLAARIISRLAATPSTHAVRVQELLGLREASLDDAQVADVARELGVVTDGRVAVIGFDGAAGAPTRLADVLALSASAFRRDAQVTAGPSRVYVLFPHSGKVPAVSSWIRGTIGALRSELGLELRAAIATPTTGLTGAAAARAEVDRVLDSAERHPGAIGQVTSLAESRTTVLLDEIVTMIAADDRLVDPRVGALRAKDPVLVDTLRAYLDAFGDVAAAAAELHVHPNTVRYRVRRIEEILDSSLLDPDVRLLLSLSLRVP</sequence>
<dbReference type="Pfam" id="PF13556">
    <property type="entry name" value="HTH_30"/>
    <property type="match status" value="1"/>
</dbReference>
<organism evidence="2 3">
    <name type="scientific">Mycolicibacterium hodleri</name>
    <dbReference type="NCBI Taxonomy" id="49897"/>
    <lineage>
        <taxon>Bacteria</taxon>
        <taxon>Bacillati</taxon>
        <taxon>Actinomycetota</taxon>
        <taxon>Actinomycetes</taxon>
        <taxon>Mycobacteriales</taxon>
        <taxon>Mycobacteriaceae</taxon>
        <taxon>Mycolicibacterium</taxon>
    </lineage>
</organism>
<protein>
    <submittedName>
        <fullName evidence="2">PucR family transcriptional regulator</fullName>
    </submittedName>
</protein>
<dbReference type="InterPro" id="IPR051448">
    <property type="entry name" value="CdaR-like_regulators"/>
</dbReference>
<proteinExistence type="predicted"/>
<dbReference type="Proteomes" id="UP000315759">
    <property type="component" value="Unassembled WGS sequence"/>
</dbReference>
<name>A0A544W1A9_9MYCO</name>
<dbReference type="Gene3D" id="1.10.10.2840">
    <property type="entry name" value="PucR C-terminal helix-turn-helix domain"/>
    <property type="match status" value="1"/>
</dbReference>
<evidence type="ECO:0000313" key="2">
    <source>
        <dbReference type="EMBL" id="TQR86039.1"/>
    </source>
</evidence>
<comment type="caution">
    <text evidence="2">The sequence shown here is derived from an EMBL/GenBank/DDBJ whole genome shotgun (WGS) entry which is preliminary data.</text>
</comment>
<keyword evidence="3" id="KW-1185">Reference proteome</keyword>
<feature type="domain" description="PucR C-terminal helix-turn-helix" evidence="1">
    <location>
        <begin position="469"/>
        <end position="527"/>
    </location>
</feature>
<accession>A0A544W1A9</accession>
<dbReference type="EMBL" id="VIFX01000015">
    <property type="protein sequence ID" value="TQR86039.1"/>
    <property type="molecule type" value="Genomic_DNA"/>
</dbReference>
<dbReference type="PANTHER" id="PTHR33744">
    <property type="entry name" value="CARBOHYDRATE DIACID REGULATOR"/>
    <property type="match status" value="1"/>
</dbReference>
<gene>
    <name evidence="2" type="ORF">D8S82_13385</name>
</gene>
<dbReference type="AlphaFoldDB" id="A0A544W1A9"/>
<reference evidence="2 3" key="1">
    <citation type="submission" date="2018-10" db="EMBL/GenBank/DDBJ databases">
        <title>Draft genome of Mycobacterium hodleri strain B.</title>
        <authorList>
            <person name="Amande T.J."/>
            <person name="Mcgenity T.J."/>
        </authorList>
    </citation>
    <scope>NUCLEOTIDE SEQUENCE [LARGE SCALE GENOMIC DNA]</scope>
    <source>
        <strain evidence="2 3">B</strain>
    </source>
</reference>
<evidence type="ECO:0000259" key="1">
    <source>
        <dbReference type="Pfam" id="PF13556"/>
    </source>
</evidence>